<name>A0A2W1D4R5_9PLEO</name>
<gene>
    <name evidence="2" type="ORF">PtrM4_122070</name>
</gene>
<protein>
    <submittedName>
        <fullName evidence="2">Uncharacterized protein</fullName>
    </submittedName>
</protein>
<evidence type="ECO:0000256" key="1">
    <source>
        <dbReference type="SAM" id="MobiDB-lite"/>
    </source>
</evidence>
<feature type="region of interest" description="Disordered" evidence="1">
    <location>
        <begin position="212"/>
        <end position="231"/>
    </location>
</feature>
<proteinExistence type="predicted"/>
<sequence length="231" mass="25540">MADPFRLPLLSSTVEVEELPMAPNRDTPSRFSTLAAVRPRPQIYLSRLSSIASPSHSVSLNGRWCGGAGWKPKCKSRRRRARPMYYRMSTHGHEPLLFLGARRGLFRLVDSDSITKPCLTCHLVGCFVRQPHLDTCALSTNGVHLPALWDQRWFQQIPLVAHAVSTAHCNVEQDNVKSPHYPSHGHALCATATISSRPNMCGLSSHHRDRDRAVDSASASASAPDARFVAD</sequence>
<accession>A0A2W1D4R5</accession>
<dbReference type="KEGG" id="ptrr:90957176"/>
<dbReference type="GeneID" id="90957176"/>
<dbReference type="EMBL" id="NQIK02000006">
    <property type="protein sequence ID" value="KAF7569792.1"/>
    <property type="molecule type" value="Genomic_DNA"/>
</dbReference>
<organism evidence="2 3">
    <name type="scientific">Pyrenophora tritici-repentis</name>
    <dbReference type="NCBI Taxonomy" id="45151"/>
    <lineage>
        <taxon>Eukaryota</taxon>
        <taxon>Fungi</taxon>
        <taxon>Dikarya</taxon>
        <taxon>Ascomycota</taxon>
        <taxon>Pezizomycotina</taxon>
        <taxon>Dothideomycetes</taxon>
        <taxon>Pleosporomycetidae</taxon>
        <taxon>Pleosporales</taxon>
        <taxon>Pleosporineae</taxon>
        <taxon>Pleosporaceae</taxon>
        <taxon>Pyrenophora</taxon>
    </lineage>
</organism>
<feature type="compositionally biased region" description="Low complexity" evidence="1">
    <location>
        <begin position="215"/>
        <end position="231"/>
    </location>
</feature>
<evidence type="ECO:0000313" key="3">
    <source>
        <dbReference type="Proteomes" id="UP000245464"/>
    </source>
</evidence>
<evidence type="ECO:0000313" key="2">
    <source>
        <dbReference type="EMBL" id="KAF7569792.1"/>
    </source>
</evidence>
<dbReference type="AlphaFoldDB" id="A0A2W1D4R5"/>
<comment type="caution">
    <text evidence="2">The sequence shown here is derived from an EMBL/GenBank/DDBJ whole genome shotgun (WGS) entry which is preliminary data.</text>
</comment>
<dbReference type="Proteomes" id="UP000245464">
    <property type="component" value="Chromosome 6"/>
</dbReference>
<dbReference type="RefSeq" id="XP_065961686.1">
    <property type="nucleotide sequence ID" value="XM_066108501.1"/>
</dbReference>
<reference evidence="2" key="1">
    <citation type="journal article" date="2018" name="BMC Genomics">
        <title>Comparative genomics of the wheat fungal pathogen Pyrenophora tritici-repentis reveals chromosomal variations and genome plasticity.</title>
        <authorList>
            <person name="Moolhuijzen P."/>
            <person name="See P.T."/>
            <person name="Hane J.K."/>
            <person name="Shi G."/>
            <person name="Liu Z."/>
            <person name="Oliver R.P."/>
            <person name="Moffat C.S."/>
        </authorList>
    </citation>
    <scope>NUCLEOTIDE SEQUENCE [LARGE SCALE GENOMIC DNA]</scope>
    <source>
        <strain evidence="2">M4</strain>
    </source>
</reference>